<dbReference type="InterPro" id="IPR036671">
    <property type="entry name" value="DPH_MB_sf"/>
</dbReference>
<dbReference type="InterPro" id="IPR044248">
    <property type="entry name" value="DPH3/4-like"/>
</dbReference>
<comment type="subcellular location">
    <subcellularLocation>
        <location evidence="2">Cytoplasm</location>
    </subcellularLocation>
    <subcellularLocation>
        <location evidence="1">Nucleus</location>
    </subcellularLocation>
</comment>
<organism evidence="9 10">
    <name type="scientific">Dioscorea cayennensis subsp. rotundata</name>
    <name type="common">White Guinea yam</name>
    <name type="synonym">Dioscorea rotundata</name>
    <dbReference type="NCBI Taxonomy" id="55577"/>
    <lineage>
        <taxon>Eukaryota</taxon>
        <taxon>Viridiplantae</taxon>
        <taxon>Streptophyta</taxon>
        <taxon>Embryophyta</taxon>
        <taxon>Tracheophyta</taxon>
        <taxon>Spermatophyta</taxon>
        <taxon>Magnoliopsida</taxon>
        <taxon>Liliopsida</taxon>
        <taxon>Dioscoreales</taxon>
        <taxon>Dioscoreaceae</taxon>
        <taxon>Dioscorea</taxon>
    </lineage>
</organism>
<evidence type="ECO:0000256" key="1">
    <source>
        <dbReference type="ARBA" id="ARBA00004123"/>
    </source>
</evidence>
<dbReference type="SMART" id="SM00271">
    <property type="entry name" value="DnaJ"/>
    <property type="match status" value="1"/>
</dbReference>
<keyword evidence="6" id="KW-0539">Nucleus</keyword>
<dbReference type="SUPFAM" id="SSF144217">
    <property type="entry name" value="CSL zinc finger"/>
    <property type="match status" value="1"/>
</dbReference>
<dbReference type="Gene3D" id="3.10.660.10">
    <property type="entry name" value="DPH Zinc finger"/>
    <property type="match status" value="1"/>
</dbReference>
<evidence type="ECO:0000313" key="10">
    <source>
        <dbReference type="RefSeq" id="XP_039127242.1"/>
    </source>
</evidence>
<dbReference type="GO" id="GO:0005783">
    <property type="term" value="C:endoplasmic reticulum"/>
    <property type="evidence" value="ECO:0007669"/>
    <property type="project" value="UniProtKB-ARBA"/>
</dbReference>
<dbReference type="RefSeq" id="XP_039127242.1">
    <property type="nucleotide sequence ID" value="XM_039271308.1"/>
</dbReference>
<proteinExistence type="inferred from homology"/>
<dbReference type="Pfam" id="PF05207">
    <property type="entry name" value="Zn_ribbon_CSL"/>
    <property type="match status" value="1"/>
</dbReference>
<evidence type="ECO:0000256" key="6">
    <source>
        <dbReference type="ARBA" id="ARBA00023242"/>
    </source>
</evidence>
<keyword evidence="9" id="KW-1185">Reference proteome</keyword>
<gene>
    <name evidence="10" type="primary">LOC120263418</name>
</gene>
<dbReference type="PANTHER" id="PTHR21454">
    <property type="entry name" value="DPH3 HOMOLOG-RELATED"/>
    <property type="match status" value="1"/>
</dbReference>
<evidence type="ECO:0000256" key="2">
    <source>
        <dbReference type="ARBA" id="ARBA00004496"/>
    </source>
</evidence>
<dbReference type="InterPro" id="IPR001623">
    <property type="entry name" value="DnaJ_domain"/>
</dbReference>
<dbReference type="CDD" id="cd06257">
    <property type="entry name" value="DnaJ"/>
    <property type="match status" value="1"/>
</dbReference>
<dbReference type="AlphaFoldDB" id="A0AB40BKD1"/>
<dbReference type="PANTHER" id="PTHR21454:SF47">
    <property type="entry name" value="DNAJ HEAT SHOCK N-TERMINAL DOMAIN-CONTAINING PROTEIN"/>
    <property type="match status" value="1"/>
</dbReference>
<evidence type="ECO:0000313" key="9">
    <source>
        <dbReference type="Proteomes" id="UP001515500"/>
    </source>
</evidence>
<evidence type="ECO:0000259" key="8">
    <source>
        <dbReference type="PROSITE" id="PS51074"/>
    </source>
</evidence>
<dbReference type="PRINTS" id="PR00625">
    <property type="entry name" value="JDOMAIN"/>
</dbReference>
<dbReference type="GO" id="GO:0046872">
    <property type="term" value="F:metal ion binding"/>
    <property type="evidence" value="ECO:0007669"/>
    <property type="project" value="UniProtKB-KW"/>
</dbReference>
<reference evidence="10" key="1">
    <citation type="submission" date="2025-08" db="UniProtKB">
        <authorList>
            <consortium name="RefSeq"/>
        </authorList>
    </citation>
    <scope>IDENTIFICATION</scope>
</reference>
<dbReference type="Gene3D" id="1.10.287.110">
    <property type="entry name" value="DnaJ domain"/>
    <property type="match status" value="1"/>
</dbReference>
<dbReference type="PROSITE" id="PS51074">
    <property type="entry name" value="DPH_MB"/>
    <property type="match status" value="1"/>
</dbReference>
<evidence type="ECO:0000256" key="3">
    <source>
        <dbReference type="ARBA" id="ARBA00006169"/>
    </source>
</evidence>
<feature type="domain" description="J" evidence="7">
    <location>
        <begin position="12"/>
        <end position="84"/>
    </location>
</feature>
<dbReference type="GO" id="GO:0005829">
    <property type="term" value="C:cytosol"/>
    <property type="evidence" value="ECO:0007669"/>
    <property type="project" value="TreeGrafter"/>
</dbReference>
<sequence length="178" mass="19822">MLLDSCNLTGTTHYQILSVKEDANYDEIRAGYKAAILNSHPDKLHMNTKESQLDHELQERFLSVQKAWEVLSDPTSRANYDMELQSSRQKLEAVADEVTLEEMTIETIGDAQEFFYQCRCGDYFSVTPSELDEIGLPLNININGDVASQSATGLQPAAVLLPCGSCSLKIRLILHSVP</sequence>
<dbReference type="Proteomes" id="UP001515500">
    <property type="component" value="Chromosome 6"/>
</dbReference>
<dbReference type="GeneID" id="120263418"/>
<evidence type="ECO:0000256" key="5">
    <source>
        <dbReference type="ARBA" id="ARBA00023004"/>
    </source>
</evidence>
<name>A0AB40BKD1_DIOCR</name>
<evidence type="ECO:0000256" key="4">
    <source>
        <dbReference type="ARBA" id="ARBA00022723"/>
    </source>
</evidence>
<dbReference type="Pfam" id="PF00226">
    <property type="entry name" value="DnaJ"/>
    <property type="match status" value="1"/>
</dbReference>
<keyword evidence="5" id="KW-0408">Iron</keyword>
<dbReference type="PROSITE" id="PS50076">
    <property type="entry name" value="DNAJ_2"/>
    <property type="match status" value="1"/>
</dbReference>
<dbReference type="GO" id="GO:0017183">
    <property type="term" value="P:protein histidyl modification to diphthamide"/>
    <property type="evidence" value="ECO:0007669"/>
    <property type="project" value="InterPro"/>
</dbReference>
<dbReference type="InterPro" id="IPR007872">
    <property type="entry name" value="DPH_MB_dom"/>
</dbReference>
<evidence type="ECO:0000259" key="7">
    <source>
        <dbReference type="PROSITE" id="PS50076"/>
    </source>
</evidence>
<comment type="similarity">
    <text evidence="3">Belongs to the DPH4 family.</text>
</comment>
<feature type="domain" description="DPH-type MB" evidence="8">
    <location>
        <begin position="94"/>
        <end position="175"/>
    </location>
</feature>
<dbReference type="GO" id="GO:0005634">
    <property type="term" value="C:nucleus"/>
    <property type="evidence" value="ECO:0007669"/>
    <property type="project" value="UniProtKB-SubCell"/>
</dbReference>
<dbReference type="InterPro" id="IPR036869">
    <property type="entry name" value="J_dom_sf"/>
</dbReference>
<accession>A0AB40BKD1</accession>
<protein>
    <submittedName>
        <fullName evidence="10">DPH4 homolog</fullName>
    </submittedName>
</protein>
<dbReference type="SUPFAM" id="SSF46565">
    <property type="entry name" value="Chaperone J-domain"/>
    <property type="match status" value="1"/>
</dbReference>
<keyword evidence="4" id="KW-0479">Metal-binding</keyword>